<dbReference type="GO" id="GO:0003723">
    <property type="term" value="F:RNA binding"/>
    <property type="evidence" value="ECO:0007669"/>
    <property type="project" value="InterPro"/>
</dbReference>
<dbReference type="InterPro" id="IPR002885">
    <property type="entry name" value="PPR_rpt"/>
</dbReference>
<dbReference type="FunFam" id="1.25.40.10:FF:000475">
    <property type="entry name" value="Pentatricopeptide repeat-containing protein At5g40410, mitochondrial"/>
    <property type="match status" value="1"/>
</dbReference>
<dbReference type="InterPro" id="IPR046848">
    <property type="entry name" value="E_motif"/>
</dbReference>
<organism evidence="5">
    <name type="scientific">Opuntia streptacantha</name>
    <name type="common">Prickly pear cactus</name>
    <name type="synonym">Opuntia cardona</name>
    <dbReference type="NCBI Taxonomy" id="393608"/>
    <lineage>
        <taxon>Eukaryota</taxon>
        <taxon>Viridiplantae</taxon>
        <taxon>Streptophyta</taxon>
        <taxon>Embryophyta</taxon>
        <taxon>Tracheophyta</taxon>
        <taxon>Spermatophyta</taxon>
        <taxon>Magnoliopsida</taxon>
        <taxon>eudicotyledons</taxon>
        <taxon>Gunneridae</taxon>
        <taxon>Pentapetalae</taxon>
        <taxon>Caryophyllales</taxon>
        <taxon>Cactineae</taxon>
        <taxon>Cactaceae</taxon>
        <taxon>Opuntioideae</taxon>
        <taxon>Opuntia</taxon>
    </lineage>
</organism>
<reference evidence="5" key="2">
    <citation type="submission" date="2020-07" db="EMBL/GenBank/DDBJ databases">
        <authorList>
            <person name="Vera ALvarez R."/>
            <person name="Arias-Moreno D.M."/>
            <person name="Jimenez-Jacinto V."/>
            <person name="Jimenez-Bremont J.F."/>
            <person name="Swaminathan K."/>
            <person name="Moose S.P."/>
            <person name="Guerrero-Gonzalez M.L."/>
            <person name="Marino-Ramirez L."/>
            <person name="Landsman D."/>
            <person name="Rodriguez-Kessler M."/>
            <person name="Delgado-Sanchez P."/>
        </authorList>
    </citation>
    <scope>NUCLEOTIDE SEQUENCE</scope>
    <source>
        <tissue evidence="5">Cladode</tissue>
    </source>
</reference>
<dbReference type="Pfam" id="PF20430">
    <property type="entry name" value="Eplus_motif"/>
    <property type="match status" value="1"/>
</dbReference>
<dbReference type="GO" id="GO:0009451">
    <property type="term" value="P:RNA modification"/>
    <property type="evidence" value="ECO:0007669"/>
    <property type="project" value="InterPro"/>
</dbReference>
<dbReference type="FunFam" id="1.25.40.10:FF:000407">
    <property type="entry name" value="Putative pentatricopeptide repeat-containing protein"/>
    <property type="match status" value="1"/>
</dbReference>
<dbReference type="InterPro" id="IPR046849">
    <property type="entry name" value="E2_motif"/>
</dbReference>
<proteinExistence type="inferred from homology"/>
<feature type="domain" description="DYW" evidence="4">
    <location>
        <begin position="531"/>
        <end position="622"/>
    </location>
</feature>
<dbReference type="EMBL" id="GISG01278481">
    <property type="protein sequence ID" value="MBA4678158.1"/>
    <property type="molecule type" value="Transcribed_RNA"/>
</dbReference>
<dbReference type="PANTHER" id="PTHR47926">
    <property type="entry name" value="PENTATRICOPEPTIDE REPEAT-CONTAINING PROTEIN"/>
    <property type="match status" value="1"/>
</dbReference>
<evidence type="ECO:0000259" key="4">
    <source>
        <dbReference type="Pfam" id="PF14432"/>
    </source>
</evidence>
<evidence type="ECO:0000256" key="2">
    <source>
        <dbReference type="ARBA" id="ARBA00022737"/>
    </source>
</evidence>
<evidence type="ECO:0000313" key="5">
    <source>
        <dbReference type="EMBL" id="MBA4678158.1"/>
    </source>
</evidence>
<feature type="repeat" description="PPR" evidence="3">
    <location>
        <begin position="315"/>
        <end position="349"/>
    </location>
</feature>
<dbReference type="Pfam" id="PF14432">
    <property type="entry name" value="DYW_deaminase"/>
    <property type="match status" value="1"/>
</dbReference>
<dbReference type="PANTHER" id="PTHR47926:SF533">
    <property type="entry name" value="DYW DOMAIN-CONTAINING PROTEIN"/>
    <property type="match status" value="1"/>
</dbReference>
<protein>
    <recommendedName>
        <fullName evidence="4">DYW domain-containing protein</fullName>
    </recommendedName>
</protein>
<dbReference type="InterPro" id="IPR032867">
    <property type="entry name" value="DYW_dom"/>
</dbReference>
<dbReference type="PROSITE" id="PS51375">
    <property type="entry name" value="PPR"/>
    <property type="match status" value="2"/>
</dbReference>
<dbReference type="Gene3D" id="1.25.40.10">
    <property type="entry name" value="Tetratricopeptide repeat domain"/>
    <property type="match status" value="4"/>
</dbReference>
<dbReference type="Pfam" id="PF01535">
    <property type="entry name" value="PPR"/>
    <property type="match status" value="4"/>
</dbReference>
<keyword evidence="2" id="KW-0677">Repeat</keyword>
<feature type="repeat" description="PPR" evidence="3">
    <location>
        <begin position="214"/>
        <end position="248"/>
    </location>
</feature>
<dbReference type="NCBIfam" id="TIGR00756">
    <property type="entry name" value="PPR"/>
    <property type="match status" value="4"/>
</dbReference>
<reference evidence="5" key="1">
    <citation type="journal article" date="2013" name="J. Plant Res.">
        <title>Effect of fungi and light on seed germination of three Opuntia species from semiarid lands of central Mexico.</title>
        <authorList>
            <person name="Delgado-Sanchez P."/>
            <person name="Jimenez-Bremont J.F."/>
            <person name="Guerrero-Gonzalez Mde L."/>
            <person name="Flores J."/>
        </authorList>
    </citation>
    <scope>NUCLEOTIDE SEQUENCE</scope>
    <source>
        <tissue evidence="5">Cladode</tissue>
    </source>
</reference>
<name>A0A7C9AVY9_OPUST</name>
<dbReference type="InterPro" id="IPR046960">
    <property type="entry name" value="PPR_At4g14850-like_plant"/>
</dbReference>
<evidence type="ECO:0000256" key="1">
    <source>
        <dbReference type="ARBA" id="ARBA00006643"/>
    </source>
</evidence>
<dbReference type="Pfam" id="PF20431">
    <property type="entry name" value="E_motif"/>
    <property type="match status" value="1"/>
</dbReference>
<dbReference type="Pfam" id="PF13041">
    <property type="entry name" value="PPR_2"/>
    <property type="match status" value="1"/>
</dbReference>
<dbReference type="InterPro" id="IPR011990">
    <property type="entry name" value="TPR-like_helical_dom_sf"/>
</dbReference>
<evidence type="ECO:0000256" key="3">
    <source>
        <dbReference type="PROSITE-ProRule" id="PRU00708"/>
    </source>
</evidence>
<comment type="similarity">
    <text evidence="1">Belongs to the PPR family. PCMP-H subfamily.</text>
</comment>
<sequence>MMVRPFFSVPFLLPPFPSSRFILNNPTSITRNYAALVNNFTTQRSISISLQSLLSAVSSSSSLSSCQAIHGLVIKSRFINDGFIADRLVSLYVRMGGEVDAQKLFDEIPGRDLASWNSFISGFSRKGNLVLCLHAFSVMRKEFRMVPNEVTLISIICAYTDNAALYGGRCFHGFVVKNGNLGEVKVVNAMINMYGKLGILDAANDLFCALQMPNLVSWNTLLAIHAHGGLSVKVMNIFNSMRRAGIKSDQATVVAVLQGCIEVGIAKQAQVLHGYIFKCGFAADILVLTSLMSLYAKSGQLSVAKDVFGGINHPDKISWTAMLASYAMHGLGREAIEVFENMVKSGVCPDHVTFTHLLSACSHSGLVSEGRKYFEDMTRVYGVQRQMDHYSCKVDLLGRSGLLEDAYRLIKSMPMEANTGVWGALLGACRIHHNIELGKEAAENLFRLDSSDHRNYIMLSNIYSASGQWVDASKIRSLMKERHLVRNIGYSLIEHGNRVYQFVAGDQSHPDTDKIYAKLEEVMQKIHEAGLVRQTEFVLHDVKEDVKVDMINKHSEKLALAFGLLVVRNDMPVTIIKNLRICGDCHSVMKLVSSIEKRTIIVRDPKRFHHFTNGICSCKDYW</sequence>
<dbReference type="AlphaFoldDB" id="A0A7C9AVY9"/>
<accession>A0A7C9AVY9</accession>
<dbReference type="GO" id="GO:0008270">
    <property type="term" value="F:zinc ion binding"/>
    <property type="evidence" value="ECO:0007669"/>
    <property type="project" value="InterPro"/>
</dbReference>